<dbReference type="Proteomes" id="UP001060085">
    <property type="component" value="Linkage Group LG05"/>
</dbReference>
<dbReference type="EMBL" id="CM044705">
    <property type="protein sequence ID" value="KAI5665267.1"/>
    <property type="molecule type" value="Genomic_DNA"/>
</dbReference>
<organism evidence="1 2">
    <name type="scientific">Catharanthus roseus</name>
    <name type="common">Madagascar periwinkle</name>
    <name type="synonym">Vinca rosea</name>
    <dbReference type="NCBI Taxonomy" id="4058"/>
    <lineage>
        <taxon>Eukaryota</taxon>
        <taxon>Viridiplantae</taxon>
        <taxon>Streptophyta</taxon>
        <taxon>Embryophyta</taxon>
        <taxon>Tracheophyta</taxon>
        <taxon>Spermatophyta</taxon>
        <taxon>Magnoliopsida</taxon>
        <taxon>eudicotyledons</taxon>
        <taxon>Gunneridae</taxon>
        <taxon>Pentapetalae</taxon>
        <taxon>asterids</taxon>
        <taxon>lamiids</taxon>
        <taxon>Gentianales</taxon>
        <taxon>Apocynaceae</taxon>
        <taxon>Rauvolfioideae</taxon>
        <taxon>Vinceae</taxon>
        <taxon>Catharanthinae</taxon>
        <taxon>Catharanthus</taxon>
    </lineage>
</organism>
<proteinExistence type="predicted"/>
<gene>
    <name evidence="1" type="ORF">M9H77_24590</name>
</gene>
<comment type="caution">
    <text evidence="1">The sequence shown here is derived from an EMBL/GenBank/DDBJ whole genome shotgun (WGS) entry which is preliminary data.</text>
</comment>
<sequence length="355" mass="38877">MAFLLRSSLSLARLETCSKTGEFSGHTKFKASAAPPRRNKLSIDHHRKITGKLISSEWIADFKSKSVNFFLSGSLALALSLTGVGNAEGKVGVNKPELLPREFTPVIDVAGFLSDGQKQQKRKLPSPRELVSHYEAQGMKTQDASFKVIEDLQNALFRMMVSSSAGRNSPTGPRPSSENSKKLDVIGARLLQLEMKVDSKPGYPQTLALGVASGALLRAAGEIWTAVRRATSNMQEKRIAQEIAAIEKDTGFKLRLLAQNYPDTPGLAIKDFWNVDDRTIVFVADPTFGNILNFNVGALVDLDIPRSFWSRLAGKYGNLFYWKEKGEDASIEAAVMAISNCLREPVGSNNCAEVK</sequence>
<name>A0ACC0AZ91_CATRO</name>
<accession>A0ACC0AZ91</accession>
<keyword evidence="2" id="KW-1185">Reference proteome</keyword>
<reference evidence="2" key="1">
    <citation type="journal article" date="2023" name="Nat. Plants">
        <title>Single-cell RNA sequencing provides a high-resolution roadmap for understanding the multicellular compartmentation of specialized metabolism.</title>
        <authorList>
            <person name="Sun S."/>
            <person name="Shen X."/>
            <person name="Li Y."/>
            <person name="Li Y."/>
            <person name="Wang S."/>
            <person name="Li R."/>
            <person name="Zhang H."/>
            <person name="Shen G."/>
            <person name="Guo B."/>
            <person name="Wei J."/>
            <person name="Xu J."/>
            <person name="St-Pierre B."/>
            <person name="Chen S."/>
            <person name="Sun C."/>
        </authorList>
    </citation>
    <scope>NUCLEOTIDE SEQUENCE [LARGE SCALE GENOMIC DNA]</scope>
</reference>
<protein>
    <submittedName>
        <fullName evidence="1">Uncharacterized protein</fullName>
    </submittedName>
</protein>
<evidence type="ECO:0000313" key="2">
    <source>
        <dbReference type="Proteomes" id="UP001060085"/>
    </source>
</evidence>
<evidence type="ECO:0000313" key="1">
    <source>
        <dbReference type="EMBL" id="KAI5665267.1"/>
    </source>
</evidence>